<accession>A0A6A1VM54</accession>
<protein>
    <recommendedName>
        <fullName evidence="1">DUF2921 domain-containing protein</fullName>
    </recommendedName>
</protein>
<sequence length="165" mass="18389">MSEGRLPLNLVSFSVKEVDLAHRSRKYLSVGGFLFMGITRDALSKSSGFDGKPRFQIWPGNSQLSISFEGIYTESTGVGKCFYSEDSLVYGGINVYKGSHFCEILEEVTQYQAFIVVPNWRCNGTDEFCSKLGPYTSGNEIKATDEGFKGVKIYVQNLMCEQEIA</sequence>
<comment type="caution">
    <text evidence="2">The sequence shown here is derived from an EMBL/GenBank/DDBJ whole genome shotgun (WGS) entry which is preliminary data.</text>
</comment>
<feature type="domain" description="DUF2921" evidence="1">
    <location>
        <begin position="7"/>
        <end position="77"/>
    </location>
</feature>
<dbReference type="AlphaFoldDB" id="A0A6A1VM54"/>
<evidence type="ECO:0000313" key="2">
    <source>
        <dbReference type="EMBL" id="KAB1212100.1"/>
    </source>
</evidence>
<dbReference type="OrthoDB" id="618601at2759"/>
<dbReference type="EMBL" id="RXIC02000023">
    <property type="protein sequence ID" value="KAB1212100.1"/>
    <property type="molecule type" value="Genomic_DNA"/>
</dbReference>
<gene>
    <name evidence="2" type="ORF">CJ030_MR5G001788</name>
</gene>
<keyword evidence="3" id="KW-1185">Reference proteome</keyword>
<proteinExistence type="predicted"/>
<dbReference type="Pfam" id="PF25333">
    <property type="entry name" value="DUF2921_N"/>
    <property type="match status" value="2"/>
</dbReference>
<organism evidence="2 3">
    <name type="scientific">Morella rubra</name>
    <name type="common">Chinese bayberry</name>
    <dbReference type="NCBI Taxonomy" id="262757"/>
    <lineage>
        <taxon>Eukaryota</taxon>
        <taxon>Viridiplantae</taxon>
        <taxon>Streptophyta</taxon>
        <taxon>Embryophyta</taxon>
        <taxon>Tracheophyta</taxon>
        <taxon>Spermatophyta</taxon>
        <taxon>Magnoliopsida</taxon>
        <taxon>eudicotyledons</taxon>
        <taxon>Gunneridae</taxon>
        <taxon>Pentapetalae</taxon>
        <taxon>rosids</taxon>
        <taxon>fabids</taxon>
        <taxon>Fagales</taxon>
        <taxon>Myricaceae</taxon>
        <taxon>Morella</taxon>
    </lineage>
</organism>
<evidence type="ECO:0000259" key="1">
    <source>
        <dbReference type="Pfam" id="PF25333"/>
    </source>
</evidence>
<dbReference type="InterPro" id="IPR057425">
    <property type="entry name" value="DUF2921_N"/>
</dbReference>
<evidence type="ECO:0000313" key="3">
    <source>
        <dbReference type="Proteomes" id="UP000516437"/>
    </source>
</evidence>
<feature type="domain" description="DUF2921" evidence="1">
    <location>
        <begin position="81"/>
        <end position="161"/>
    </location>
</feature>
<name>A0A6A1VM54_9ROSI</name>
<dbReference type="Proteomes" id="UP000516437">
    <property type="component" value="Chromosome 5"/>
</dbReference>
<reference evidence="2 3" key="1">
    <citation type="journal article" date="2019" name="Plant Biotechnol. J.">
        <title>The red bayberry genome and genetic basis of sex determination.</title>
        <authorList>
            <person name="Jia H.M."/>
            <person name="Jia H.J."/>
            <person name="Cai Q.L."/>
            <person name="Wang Y."/>
            <person name="Zhao H.B."/>
            <person name="Yang W.F."/>
            <person name="Wang G.Y."/>
            <person name="Li Y.H."/>
            <person name="Zhan D.L."/>
            <person name="Shen Y.T."/>
            <person name="Niu Q.F."/>
            <person name="Chang L."/>
            <person name="Qiu J."/>
            <person name="Zhao L."/>
            <person name="Xie H.B."/>
            <person name="Fu W.Y."/>
            <person name="Jin J."/>
            <person name="Li X.W."/>
            <person name="Jiao Y."/>
            <person name="Zhou C.C."/>
            <person name="Tu T."/>
            <person name="Chai C.Y."/>
            <person name="Gao J.L."/>
            <person name="Fan L.J."/>
            <person name="van de Weg E."/>
            <person name="Wang J.Y."/>
            <person name="Gao Z.S."/>
        </authorList>
    </citation>
    <scope>NUCLEOTIDE SEQUENCE [LARGE SCALE GENOMIC DNA]</scope>
    <source>
        <tissue evidence="2">Leaves</tissue>
    </source>
</reference>